<feature type="domain" description="SANT" evidence="3">
    <location>
        <begin position="385"/>
        <end position="421"/>
    </location>
</feature>
<proteinExistence type="predicted"/>
<gene>
    <name evidence="4" type="primary">SNAPC4_2</name>
    <name evidence="4" type="ORF">BGZ96_010921</name>
</gene>
<dbReference type="Pfam" id="PF13921">
    <property type="entry name" value="Myb_DNA-bind_6"/>
    <property type="match status" value="1"/>
</dbReference>
<protein>
    <submittedName>
        <fullName evidence="4">Myblike DNAbinding domain-containing protein</fullName>
    </submittedName>
</protein>
<organism evidence="4 5">
    <name type="scientific">Linnemannia gamsii</name>
    <dbReference type="NCBI Taxonomy" id="64522"/>
    <lineage>
        <taxon>Eukaryota</taxon>
        <taxon>Fungi</taxon>
        <taxon>Fungi incertae sedis</taxon>
        <taxon>Mucoromycota</taxon>
        <taxon>Mortierellomycotina</taxon>
        <taxon>Mortierellomycetes</taxon>
        <taxon>Mortierellales</taxon>
        <taxon>Mortierellaceae</taxon>
        <taxon>Linnemannia</taxon>
    </lineage>
</organism>
<evidence type="ECO:0000256" key="1">
    <source>
        <dbReference type="SAM" id="MobiDB-lite"/>
    </source>
</evidence>
<dbReference type="PROSITE" id="PS50090">
    <property type="entry name" value="MYB_LIKE"/>
    <property type="match status" value="1"/>
</dbReference>
<dbReference type="PANTHER" id="PTHR45614:SF218">
    <property type="entry name" value="TRANSCRIPTION FACTOR MYB119-RELATED"/>
    <property type="match status" value="1"/>
</dbReference>
<accession>A0ABQ7JUA7</accession>
<name>A0ABQ7JUA7_9FUNG</name>
<dbReference type="SUPFAM" id="SSF46689">
    <property type="entry name" value="Homeodomain-like"/>
    <property type="match status" value="2"/>
</dbReference>
<sequence length="454" mass="52474">MAAMFRNNVHLWTITDAFSRLQLQKTRSIPNFQQPVLRLRCLTQACPNLQKNPTVTDPKIASHHDHSSHKTANSNDASVITRRPLPAHTLGTKSKPRFAPRQQATLWWTDEEDRELWRLVKENKSTYDIYSGHFQYRTLGSVSSRIGFARMATKILERQQREGVRPEEVDIANSVAGGEKALPLRNVYWKLIKSQRAGRREIDKSDESILHFQWNADAVSRKGKWTLEEDKLLEKLVKQYIHIPEPTLWSSVAGASIGDDILLRNKTACRQRWRVLHFPPSGQTGRWTNEEERRLQEAIWVQFEGKYQVVVDVLIGKPATTENPLGKWRPELQQLPDQAGLPILKQGSRRLRAMNWMTIQEAVNSRSETDCRHHFYNVYHNANRNVWSEEEMARFKEGVDMFGKDIWKIAEHVGTRGPLQVNKLISFRRLQMKKKGKKEAATGRKVTIGAVSEH</sequence>
<dbReference type="InterPro" id="IPR017884">
    <property type="entry name" value="SANT_dom"/>
</dbReference>
<dbReference type="InterPro" id="IPR050560">
    <property type="entry name" value="MYB_TF"/>
</dbReference>
<reference evidence="4 5" key="1">
    <citation type="journal article" date="2020" name="Fungal Divers.">
        <title>Resolving the Mortierellaceae phylogeny through synthesis of multi-gene phylogenetics and phylogenomics.</title>
        <authorList>
            <person name="Vandepol N."/>
            <person name="Liber J."/>
            <person name="Desiro A."/>
            <person name="Na H."/>
            <person name="Kennedy M."/>
            <person name="Barry K."/>
            <person name="Grigoriev I.V."/>
            <person name="Miller A.N."/>
            <person name="O'Donnell K."/>
            <person name="Stajich J.E."/>
            <person name="Bonito G."/>
        </authorList>
    </citation>
    <scope>NUCLEOTIDE SEQUENCE [LARGE SCALE GENOMIC DNA]</scope>
    <source>
        <strain evidence="4 5">AD045</strain>
    </source>
</reference>
<evidence type="ECO:0000259" key="2">
    <source>
        <dbReference type="PROSITE" id="PS50090"/>
    </source>
</evidence>
<feature type="region of interest" description="Disordered" evidence="1">
    <location>
        <begin position="53"/>
        <end position="80"/>
    </location>
</feature>
<dbReference type="InterPro" id="IPR009057">
    <property type="entry name" value="Homeodomain-like_sf"/>
</dbReference>
<dbReference type="Gene3D" id="1.10.10.60">
    <property type="entry name" value="Homeodomain-like"/>
    <property type="match status" value="3"/>
</dbReference>
<dbReference type="PROSITE" id="PS51293">
    <property type="entry name" value="SANT"/>
    <property type="match status" value="1"/>
</dbReference>
<dbReference type="PANTHER" id="PTHR45614">
    <property type="entry name" value="MYB PROTEIN-RELATED"/>
    <property type="match status" value="1"/>
</dbReference>
<dbReference type="Proteomes" id="UP001194696">
    <property type="component" value="Unassembled WGS sequence"/>
</dbReference>
<dbReference type="EMBL" id="JAAAIM010000739">
    <property type="protein sequence ID" value="KAG0284733.1"/>
    <property type="molecule type" value="Genomic_DNA"/>
</dbReference>
<feature type="domain" description="Myb-like" evidence="2">
    <location>
        <begin position="217"/>
        <end position="277"/>
    </location>
</feature>
<evidence type="ECO:0000313" key="5">
    <source>
        <dbReference type="Proteomes" id="UP001194696"/>
    </source>
</evidence>
<evidence type="ECO:0000259" key="3">
    <source>
        <dbReference type="PROSITE" id="PS51293"/>
    </source>
</evidence>
<dbReference type="CDD" id="cd00167">
    <property type="entry name" value="SANT"/>
    <property type="match status" value="2"/>
</dbReference>
<keyword evidence="5" id="KW-1185">Reference proteome</keyword>
<dbReference type="InterPro" id="IPR001005">
    <property type="entry name" value="SANT/Myb"/>
</dbReference>
<dbReference type="SMART" id="SM00717">
    <property type="entry name" value="SANT"/>
    <property type="match status" value="3"/>
</dbReference>
<comment type="caution">
    <text evidence="4">The sequence shown here is derived from an EMBL/GenBank/DDBJ whole genome shotgun (WGS) entry which is preliminary data.</text>
</comment>
<evidence type="ECO:0000313" key="4">
    <source>
        <dbReference type="EMBL" id="KAG0284733.1"/>
    </source>
</evidence>